<evidence type="ECO:0000313" key="4">
    <source>
        <dbReference type="EMBL" id="PWL38407.1"/>
    </source>
</evidence>
<comment type="caution">
    <text evidence="4">The sequence shown here is derived from an EMBL/GenBank/DDBJ whole genome shotgun (WGS) entry which is preliminary data.</text>
</comment>
<keyword evidence="2" id="KW-0378">Hydrolase</keyword>
<dbReference type="Proteomes" id="UP000245762">
    <property type="component" value="Unassembled WGS sequence"/>
</dbReference>
<dbReference type="Gene3D" id="3.30.70.360">
    <property type="match status" value="1"/>
</dbReference>
<evidence type="ECO:0000256" key="1">
    <source>
        <dbReference type="ARBA" id="ARBA00022723"/>
    </source>
</evidence>
<sequence>MKRSTYVGIVFLSIIIHTNFIYGQNTPQAAKTYIKEIKKLGDQKSIKHAIQIVDDIESETNSDLILLTEIPAPPFKETVRAEKFKSMLEDAGAEKVWIDEVGNVIGLQKGSEEGKVVVLDAHLDTVFPEGTDVMVKQKGDTLYAPGIGDDTRGLAMVIATLKAINKAKIKTKADILFIGSVGEEGLGDLRGVKYLFKEGSAKIDSWISIDGGSIGRVNNAALGSVRYKAIFKGKGGHSWGAFGLANPHHALGVAIKEFSLQASEYTAKGPKTSFNVGRIGGGTSVNSIPFESWMEVDMRSVSADRLKEIDSIFIKSMRKAVNEYNASGIKDSISLELVKIGDRPSGETPVDNPLVQRAIAVSNYFNAAPKLTIGSTNASIPISKGVPAITIGRGGKGGSAHALDEWWVNDNGADAIKLALLLTLAEAGISK</sequence>
<dbReference type="InterPro" id="IPR002933">
    <property type="entry name" value="Peptidase_M20"/>
</dbReference>
<name>A0A316KVZ6_9FLAO</name>
<dbReference type="InterPro" id="IPR050072">
    <property type="entry name" value="Peptidase_M20A"/>
</dbReference>
<dbReference type="EMBL" id="QGEG01000002">
    <property type="protein sequence ID" value="PWL38407.1"/>
    <property type="molecule type" value="Genomic_DNA"/>
</dbReference>
<dbReference type="SUPFAM" id="SSF55031">
    <property type="entry name" value="Bacterial exopeptidase dimerisation domain"/>
    <property type="match status" value="1"/>
</dbReference>
<protein>
    <submittedName>
        <fullName evidence="4">Peptidase M20</fullName>
    </submittedName>
</protein>
<evidence type="ECO:0000259" key="3">
    <source>
        <dbReference type="Pfam" id="PF07687"/>
    </source>
</evidence>
<dbReference type="InterPro" id="IPR011650">
    <property type="entry name" value="Peptidase_M20_dimer"/>
</dbReference>
<gene>
    <name evidence="4" type="ORF">DKG77_09060</name>
</gene>
<organism evidence="4 5">
    <name type="scientific">Flagellimonas aquimarina</name>
    <dbReference type="NCBI Taxonomy" id="2201895"/>
    <lineage>
        <taxon>Bacteria</taxon>
        <taxon>Pseudomonadati</taxon>
        <taxon>Bacteroidota</taxon>
        <taxon>Flavobacteriia</taxon>
        <taxon>Flavobacteriales</taxon>
        <taxon>Flavobacteriaceae</taxon>
        <taxon>Flagellimonas</taxon>
    </lineage>
</organism>
<dbReference type="AlphaFoldDB" id="A0A316KVZ6"/>
<proteinExistence type="predicted"/>
<dbReference type="PANTHER" id="PTHR43808">
    <property type="entry name" value="ACETYLORNITHINE DEACETYLASE"/>
    <property type="match status" value="1"/>
</dbReference>
<dbReference type="GO" id="GO:0016787">
    <property type="term" value="F:hydrolase activity"/>
    <property type="evidence" value="ECO:0007669"/>
    <property type="project" value="UniProtKB-KW"/>
</dbReference>
<dbReference type="GO" id="GO:0046872">
    <property type="term" value="F:metal ion binding"/>
    <property type="evidence" value="ECO:0007669"/>
    <property type="project" value="UniProtKB-KW"/>
</dbReference>
<keyword evidence="1" id="KW-0479">Metal-binding</keyword>
<dbReference type="PANTHER" id="PTHR43808:SF17">
    <property type="entry name" value="PEPTIDASE M20"/>
    <property type="match status" value="1"/>
</dbReference>
<evidence type="ECO:0000256" key="2">
    <source>
        <dbReference type="ARBA" id="ARBA00022801"/>
    </source>
</evidence>
<dbReference type="Pfam" id="PF01546">
    <property type="entry name" value="Peptidase_M20"/>
    <property type="match status" value="1"/>
</dbReference>
<feature type="domain" description="Peptidase M20 dimerisation" evidence="3">
    <location>
        <begin position="223"/>
        <end position="323"/>
    </location>
</feature>
<dbReference type="RefSeq" id="WP_109662329.1">
    <property type="nucleotide sequence ID" value="NZ_QGEG01000002.1"/>
</dbReference>
<accession>A0A316KVZ6</accession>
<dbReference type="Gene3D" id="3.40.630.10">
    <property type="entry name" value="Zn peptidases"/>
    <property type="match status" value="1"/>
</dbReference>
<dbReference type="OrthoDB" id="9783294at2"/>
<dbReference type="SUPFAM" id="SSF53187">
    <property type="entry name" value="Zn-dependent exopeptidases"/>
    <property type="match status" value="1"/>
</dbReference>
<evidence type="ECO:0000313" key="5">
    <source>
        <dbReference type="Proteomes" id="UP000245762"/>
    </source>
</evidence>
<reference evidence="4 5" key="1">
    <citation type="submission" date="2018-05" db="EMBL/GenBank/DDBJ databases">
        <title>Complete genome sequence of Flagellimonas aquimarina ECD12 isolated from seaweed Ecklonia cava.</title>
        <authorList>
            <person name="Choi S."/>
            <person name="Seong C."/>
        </authorList>
    </citation>
    <scope>NUCLEOTIDE SEQUENCE [LARGE SCALE GENOMIC DNA]</scope>
    <source>
        <strain evidence="4 5">ECD12</strain>
    </source>
</reference>
<dbReference type="InterPro" id="IPR036264">
    <property type="entry name" value="Bact_exopeptidase_dim_dom"/>
</dbReference>
<keyword evidence="5" id="KW-1185">Reference proteome</keyword>
<dbReference type="Pfam" id="PF07687">
    <property type="entry name" value="M20_dimer"/>
    <property type="match status" value="1"/>
</dbReference>